<proteinExistence type="predicted"/>
<evidence type="ECO:0000256" key="3">
    <source>
        <dbReference type="ARBA" id="ARBA00022553"/>
    </source>
</evidence>
<evidence type="ECO:0000256" key="2">
    <source>
        <dbReference type="ARBA" id="ARBA00012438"/>
    </source>
</evidence>
<keyword evidence="3" id="KW-0597">Phosphoprotein</keyword>
<evidence type="ECO:0000259" key="7">
    <source>
        <dbReference type="PROSITE" id="PS50109"/>
    </source>
</evidence>
<dbReference type="SUPFAM" id="SSF55874">
    <property type="entry name" value="ATPase domain of HSP90 chaperone/DNA topoisomerase II/histidine kinase"/>
    <property type="match status" value="1"/>
</dbReference>
<dbReference type="InterPro" id="IPR036097">
    <property type="entry name" value="HisK_dim/P_sf"/>
</dbReference>
<accession>A0ABT4DAR8</accession>
<dbReference type="EC" id="2.7.13.3" evidence="2"/>
<reference evidence="9" key="1">
    <citation type="submission" date="2022-12" db="EMBL/GenBank/DDBJ databases">
        <title>Clostridium sp. nov., isolated from industrial wastewater.</title>
        <authorList>
            <person name="Jiayan W."/>
        </authorList>
    </citation>
    <scope>NUCLEOTIDE SEQUENCE</scope>
    <source>
        <strain evidence="9">ZC22-4</strain>
    </source>
</reference>
<dbReference type="Gene3D" id="3.30.565.10">
    <property type="entry name" value="Histidine kinase-like ATPase, C-terminal domain"/>
    <property type="match status" value="1"/>
</dbReference>
<gene>
    <name evidence="9" type="ORF">OW729_12360</name>
</gene>
<feature type="domain" description="PAS" evidence="8">
    <location>
        <begin position="142"/>
        <end position="180"/>
    </location>
</feature>
<dbReference type="CDD" id="cd00082">
    <property type="entry name" value="HisKA"/>
    <property type="match status" value="1"/>
</dbReference>
<dbReference type="Gene3D" id="1.10.287.130">
    <property type="match status" value="1"/>
</dbReference>
<dbReference type="SUPFAM" id="SSF47384">
    <property type="entry name" value="Homodimeric domain of signal transducing histidine kinase"/>
    <property type="match status" value="1"/>
</dbReference>
<dbReference type="CDD" id="cd00130">
    <property type="entry name" value="PAS"/>
    <property type="match status" value="1"/>
</dbReference>
<dbReference type="PROSITE" id="PS50112">
    <property type="entry name" value="PAS"/>
    <property type="match status" value="1"/>
</dbReference>
<keyword evidence="10" id="KW-1185">Reference proteome</keyword>
<evidence type="ECO:0000259" key="8">
    <source>
        <dbReference type="PROSITE" id="PS50112"/>
    </source>
</evidence>
<dbReference type="Pfam" id="PF02518">
    <property type="entry name" value="HATPase_c"/>
    <property type="match status" value="1"/>
</dbReference>
<protein>
    <recommendedName>
        <fullName evidence="2">histidine kinase</fullName>
        <ecNumber evidence="2">2.7.13.3</ecNumber>
    </recommendedName>
</protein>
<dbReference type="PRINTS" id="PR00344">
    <property type="entry name" value="BCTRLSENSOR"/>
</dbReference>
<dbReference type="InterPro" id="IPR003661">
    <property type="entry name" value="HisK_dim/P_dom"/>
</dbReference>
<comment type="caution">
    <text evidence="9">The sequence shown here is derived from an EMBL/GenBank/DDBJ whole genome shotgun (WGS) entry which is preliminary data.</text>
</comment>
<dbReference type="GO" id="GO:0016301">
    <property type="term" value="F:kinase activity"/>
    <property type="evidence" value="ECO:0007669"/>
    <property type="project" value="UniProtKB-KW"/>
</dbReference>
<dbReference type="InterPro" id="IPR000014">
    <property type="entry name" value="PAS"/>
</dbReference>
<name>A0ABT4DAR8_9CLOT</name>
<keyword evidence="5 9" id="KW-0418">Kinase</keyword>
<comment type="catalytic activity">
    <reaction evidence="1">
        <text>ATP + protein L-histidine = ADP + protein N-phospho-L-histidine.</text>
        <dbReference type="EC" id="2.7.13.3"/>
    </reaction>
</comment>
<dbReference type="SUPFAM" id="SSF55785">
    <property type="entry name" value="PYP-like sensor domain (PAS domain)"/>
    <property type="match status" value="1"/>
</dbReference>
<evidence type="ECO:0000256" key="4">
    <source>
        <dbReference type="ARBA" id="ARBA00022679"/>
    </source>
</evidence>
<evidence type="ECO:0000256" key="6">
    <source>
        <dbReference type="ARBA" id="ARBA00023012"/>
    </source>
</evidence>
<dbReference type="InterPro" id="IPR005467">
    <property type="entry name" value="His_kinase_dom"/>
</dbReference>
<dbReference type="PROSITE" id="PS50109">
    <property type="entry name" value="HIS_KIN"/>
    <property type="match status" value="1"/>
</dbReference>
<organism evidence="9 10">
    <name type="scientific">Clostridium brassicae</name>
    <dbReference type="NCBI Taxonomy" id="2999072"/>
    <lineage>
        <taxon>Bacteria</taxon>
        <taxon>Bacillati</taxon>
        <taxon>Bacillota</taxon>
        <taxon>Clostridia</taxon>
        <taxon>Eubacteriales</taxon>
        <taxon>Clostridiaceae</taxon>
        <taxon>Clostridium</taxon>
    </lineage>
</organism>
<dbReference type="RefSeq" id="WP_268061832.1">
    <property type="nucleotide sequence ID" value="NZ_JAPQFJ010000013.1"/>
</dbReference>
<dbReference type="InterPro" id="IPR036890">
    <property type="entry name" value="HATPase_C_sf"/>
</dbReference>
<dbReference type="Proteomes" id="UP001144612">
    <property type="component" value="Unassembled WGS sequence"/>
</dbReference>
<dbReference type="Gene3D" id="3.30.450.20">
    <property type="entry name" value="PAS domain"/>
    <property type="match status" value="1"/>
</dbReference>
<dbReference type="Pfam" id="PF00512">
    <property type="entry name" value="HisKA"/>
    <property type="match status" value="1"/>
</dbReference>
<feature type="domain" description="Histidine kinase" evidence="7">
    <location>
        <begin position="289"/>
        <end position="508"/>
    </location>
</feature>
<sequence>MYDIYEDLPFGVMILDETNLNIEYLNKKFIHDFNLDKDNFYKNISDIECLGVINNVLLKCCTHKLCKNLKKININNKYFDFIINYKKDILEVFIYEITDYVNKEIKVREDSEKFLGISTEIKAKYDIIKNIRDIEKQYLINLKDIINNISEGIVVLDKNKKFSFCNKSSLNITGLTLQEFKSIKEIIKYVEVVNYKEYGNDFEEVLNYFLKNSIELRNAIVKTRDCKNESQYKYIMVNCNYIRNDKNRLVYIVISIKDITEIKLNEIMIKKQNLELERVTKMKDEFLNMISHELRTPLTVIYSSLQLANDIYNKEITPNIKKVLLRVNQNCSRLLKLINNTLDISKAEAGFLELNYSDFDIVYVTENIVSSVNLYAKSKGIMLIFDTNIEECCVSLDKDKYEKIVLNLLSNAIKFTPHGKNIWIIINIHKDKISISIKDEGVGIEESKIDKVFDRFSQINNSLCRGVQGTGLGLALVKKFVDVMDGKILVKSEEGKGTEFNVMFKGEILKNHLQIDCFEYEDNIDDKVDIEFSDIIEQDT</sequence>
<dbReference type="PANTHER" id="PTHR43711">
    <property type="entry name" value="TWO-COMPONENT HISTIDINE KINASE"/>
    <property type="match status" value="1"/>
</dbReference>
<dbReference type="SMART" id="SM00388">
    <property type="entry name" value="HisKA"/>
    <property type="match status" value="1"/>
</dbReference>
<dbReference type="InterPro" id="IPR050736">
    <property type="entry name" value="Sensor_HK_Regulatory"/>
</dbReference>
<dbReference type="Pfam" id="PF13426">
    <property type="entry name" value="PAS_9"/>
    <property type="match status" value="1"/>
</dbReference>
<evidence type="ECO:0000313" key="10">
    <source>
        <dbReference type="Proteomes" id="UP001144612"/>
    </source>
</evidence>
<dbReference type="InterPro" id="IPR004358">
    <property type="entry name" value="Sig_transdc_His_kin-like_C"/>
</dbReference>
<keyword evidence="6" id="KW-0902">Two-component regulatory system</keyword>
<keyword evidence="4" id="KW-0808">Transferase</keyword>
<dbReference type="PANTHER" id="PTHR43711:SF26">
    <property type="entry name" value="SENSOR HISTIDINE KINASE RCSC"/>
    <property type="match status" value="1"/>
</dbReference>
<evidence type="ECO:0000256" key="1">
    <source>
        <dbReference type="ARBA" id="ARBA00000085"/>
    </source>
</evidence>
<dbReference type="EMBL" id="JAPQFJ010000013">
    <property type="protein sequence ID" value="MCY6959402.1"/>
    <property type="molecule type" value="Genomic_DNA"/>
</dbReference>
<evidence type="ECO:0000256" key="5">
    <source>
        <dbReference type="ARBA" id="ARBA00022777"/>
    </source>
</evidence>
<dbReference type="SMART" id="SM00387">
    <property type="entry name" value="HATPase_c"/>
    <property type="match status" value="1"/>
</dbReference>
<evidence type="ECO:0000313" key="9">
    <source>
        <dbReference type="EMBL" id="MCY6959402.1"/>
    </source>
</evidence>
<dbReference type="InterPro" id="IPR035965">
    <property type="entry name" value="PAS-like_dom_sf"/>
</dbReference>
<dbReference type="InterPro" id="IPR003594">
    <property type="entry name" value="HATPase_dom"/>
</dbReference>